<name>A0A1I3BKD4_9EURY</name>
<evidence type="ECO:0000259" key="3">
    <source>
        <dbReference type="PROSITE" id="PS50850"/>
    </source>
</evidence>
<dbReference type="OrthoDB" id="117970at2157"/>
<dbReference type="InterPro" id="IPR020846">
    <property type="entry name" value="MFS_dom"/>
</dbReference>
<gene>
    <name evidence="4" type="ORF">SAMN04488066_11326</name>
</gene>
<feature type="transmembrane region" description="Helical" evidence="2">
    <location>
        <begin position="113"/>
        <end position="138"/>
    </location>
</feature>
<evidence type="ECO:0000313" key="5">
    <source>
        <dbReference type="Proteomes" id="UP000323537"/>
    </source>
</evidence>
<evidence type="ECO:0000256" key="1">
    <source>
        <dbReference type="SAM" id="MobiDB-lite"/>
    </source>
</evidence>
<dbReference type="AlphaFoldDB" id="A0A1I3BKD4"/>
<dbReference type="RefSeq" id="WP_149784832.1">
    <property type="nucleotide sequence ID" value="NZ_BAAADP010000005.1"/>
</dbReference>
<dbReference type="Gene3D" id="1.20.1250.20">
    <property type="entry name" value="MFS general substrate transporter like domains"/>
    <property type="match status" value="2"/>
</dbReference>
<feature type="transmembrane region" description="Helical" evidence="2">
    <location>
        <begin position="337"/>
        <end position="354"/>
    </location>
</feature>
<feature type="transmembrane region" description="Helical" evidence="2">
    <location>
        <begin position="375"/>
        <end position="396"/>
    </location>
</feature>
<feature type="domain" description="Major facilitator superfamily (MFS) profile" evidence="3">
    <location>
        <begin position="1"/>
        <end position="428"/>
    </location>
</feature>
<dbReference type="PROSITE" id="PS50850">
    <property type="entry name" value="MFS"/>
    <property type="match status" value="1"/>
</dbReference>
<dbReference type="Proteomes" id="UP000323537">
    <property type="component" value="Unassembled WGS sequence"/>
</dbReference>
<feature type="transmembrane region" description="Helical" evidence="2">
    <location>
        <begin position="402"/>
        <end position="424"/>
    </location>
</feature>
<keyword evidence="5" id="KW-1185">Reference proteome</keyword>
<dbReference type="SUPFAM" id="SSF103473">
    <property type="entry name" value="MFS general substrate transporter"/>
    <property type="match status" value="1"/>
</dbReference>
<organism evidence="4 5">
    <name type="scientific">Halorubrum aquaticum</name>
    <dbReference type="NCBI Taxonomy" id="387340"/>
    <lineage>
        <taxon>Archaea</taxon>
        <taxon>Methanobacteriati</taxon>
        <taxon>Methanobacteriota</taxon>
        <taxon>Stenosarchaea group</taxon>
        <taxon>Halobacteria</taxon>
        <taxon>Halobacteriales</taxon>
        <taxon>Haloferacaceae</taxon>
        <taxon>Halorubrum</taxon>
    </lineage>
</organism>
<evidence type="ECO:0000256" key="2">
    <source>
        <dbReference type="SAM" id="Phobius"/>
    </source>
</evidence>
<feature type="transmembrane region" description="Helical" evidence="2">
    <location>
        <begin position="30"/>
        <end position="53"/>
    </location>
</feature>
<feature type="transmembrane region" description="Helical" evidence="2">
    <location>
        <begin position="181"/>
        <end position="203"/>
    </location>
</feature>
<protein>
    <submittedName>
        <fullName evidence="4">Sugar phosphate permease</fullName>
    </submittedName>
</protein>
<sequence>METEERRFAFVISGAHGMDHFLKRSFPPLIPVWAAAFGFPLWQLGVLLGAQTFGSAVGQAPMGHLSDRYDRRLMLPTGIALMGASFAVFPVLPAMGFLGFETSIAGTTLNGQFVGMLAVMLVVGLGSSTLHPIGYPLISQNVPERRKGTVLGMWGSARSFGEGVAPAFVGVGLLLTGWETILVVFGVVGVLYAAYLFVTLGAFETRPPTSSAPESSTGTEPAGRSSIRDADRRLFLYPILAVFVAFVLQLVATAGTTVFLPEFVTSEYGYSFSVGGFAVTPESTASFYYSVLLLTAGGVQIGTGKLIDRYDPRHVLLGFLAVGASTLAVLSETVLSPPVLFLVLVVLGGSLWGLNPARDAIVSEIAPAESEGRTFGYLWTGALVLSSASPAVVGWIGDAAGLRRAFLLISGLVVLSAVPIALLLSDSVYVDPAGTERADAE</sequence>
<feature type="transmembrane region" description="Helical" evidence="2">
    <location>
        <begin position="234"/>
        <end position="260"/>
    </location>
</feature>
<keyword evidence="2" id="KW-0812">Transmembrane</keyword>
<feature type="transmembrane region" description="Helical" evidence="2">
    <location>
        <begin position="314"/>
        <end position="331"/>
    </location>
</feature>
<dbReference type="PANTHER" id="PTHR43129:SF1">
    <property type="entry name" value="FOSMIDOMYCIN RESISTANCE PROTEIN"/>
    <property type="match status" value="1"/>
</dbReference>
<dbReference type="GO" id="GO:0005886">
    <property type="term" value="C:plasma membrane"/>
    <property type="evidence" value="ECO:0007669"/>
    <property type="project" value="TreeGrafter"/>
</dbReference>
<reference evidence="4 5" key="1">
    <citation type="submission" date="2016-10" db="EMBL/GenBank/DDBJ databases">
        <authorList>
            <person name="Varghese N."/>
            <person name="Submissions S."/>
        </authorList>
    </citation>
    <scope>NUCLEOTIDE SEQUENCE [LARGE SCALE GENOMIC DNA]</scope>
    <source>
        <strain evidence="4 5">CGMCC 1.6377</strain>
    </source>
</reference>
<feature type="transmembrane region" description="Helical" evidence="2">
    <location>
        <begin position="287"/>
        <end position="307"/>
    </location>
</feature>
<keyword evidence="2" id="KW-0472">Membrane</keyword>
<dbReference type="InterPro" id="IPR036259">
    <property type="entry name" value="MFS_trans_sf"/>
</dbReference>
<evidence type="ECO:0000313" key="4">
    <source>
        <dbReference type="EMBL" id="SFH62620.1"/>
    </source>
</evidence>
<proteinExistence type="predicted"/>
<keyword evidence="2" id="KW-1133">Transmembrane helix</keyword>
<dbReference type="Pfam" id="PF07690">
    <property type="entry name" value="MFS_1"/>
    <property type="match status" value="2"/>
</dbReference>
<feature type="region of interest" description="Disordered" evidence="1">
    <location>
        <begin position="206"/>
        <end position="225"/>
    </location>
</feature>
<feature type="transmembrane region" description="Helical" evidence="2">
    <location>
        <begin position="73"/>
        <end position="93"/>
    </location>
</feature>
<dbReference type="PANTHER" id="PTHR43129">
    <property type="entry name" value="FOSMIDOMYCIN RESISTANCE PROTEIN"/>
    <property type="match status" value="1"/>
</dbReference>
<dbReference type="InterPro" id="IPR011701">
    <property type="entry name" value="MFS"/>
</dbReference>
<accession>A0A1I3BKD4</accession>
<feature type="compositionally biased region" description="Polar residues" evidence="1">
    <location>
        <begin position="207"/>
        <end position="219"/>
    </location>
</feature>
<dbReference type="EMBL" id="FOPZ01000013">
    <property type="protein sequence ID" value="SFH62620.1"/>
    <property type="molecule type" value="Genomic_DNA"/>
</dbReference>
<dbReference type="GO" id="GO:0022857">
    <property type="term" value="F:transmembrane transporter activity"/>
    <property type="evidence" value="ECO:0007669"/>
    <property type="project" value="InterPro"/>
</dbReference>